<organism evidence="7 8">
    <name type="scientific">Parascaris univalens</name>
    <name type="common">Nematode worm</name>
    <dbReference type="NCBI Taxonomy" id="6257"/>
    <lineage>
        <taxon>Eukaryota</taxon>
        <taxon>Metazoa</taxon>
        <taxon>Ecdysozoa</taxon>
        <taxon>Nematoda</taxon>
        <taxon>Chromadorea</taxon>
        <taxon>Rhabditida</taxon>
        <taxon>Spirurina</taxon>
        <taxon>Ascaridomorpha</taxon>
        <taxon>Ascaridoidea</taxon>
        <taxon>Ascarididae</taxon>
        <taxon>Parascaris</taxon>
    </lineage>
</organism>
<dbReference type="InterPro" id="IPR052097">
    <property type="entry name" value="SET-MYND_domain_protein"/>
</dbReference>
<dbReference type="PROSITE" id="PS50005">
    <property type="entry name" value="TPR"/>
    <property type="match status" value="1"/>
</dbReference>
<evidence type="ECO:0000256" key="1">
    <source>
        <dbReference type="ARBA" id="ARBA00022603"/>
    </source>
</evidence>
<evidence type="ECO:0000259" key="6">
    <source>
        <dbReference type="PROSITE" id="PS50280"/>
    </source>
</evidence>
<dbReference type="SUPFAM" id="SSF48452">
    <property type="entry name" value="TPR-like"/>
    <property type="match status" value="1"/>
</dbReference>
<dbReference type="GO" id="GO:0042826">
    <property type="term" value="F:histone deacetylase binding"/>
    <property type="evidence" value="ECO:0007669"/>
    <property type="project" value="TreeGrafter"/>
</dbReference>
<dbReference type="SUPFAM" id="SSF82199">
    <property type="entry name" value="SET domain"/>
    <property type="match status" value="1"/>
</dbReference>
<dbReference type="InterPro" id="IPR001214">
    <property type="entry name" value="SET_dom"/>
</dbReference>
<feature type="compositionally biased region" description="Polar residues" evidence="5">
    <location>
        <begin position="7"/>
        <end position="21"/>
    </location>
</feature>
<dbReference type="WBParaSite" id="PgR023_g068_t01">
    <property type="protein sequence ID" value="PgR023_g068_t01"/>
    <property type="gene ID" value="PgR023_g068"/>
</dbReference>
<feature type="domain" description="SET" evidence="6">
    <location>
        <begin position="354"/>
        <end position="649"/>
    </location>
</feature>
<dbReference type="GO" id="GO:0032259">
    <property type="term" value="P:methylation"/>
    <property type="evidence" value="ECO:0007669"/>
    <property type="project" value="UniProtKB-KW"/>
</dbReference>
<dbReference type="Gene3D" id="2.170.270.10">
    <property type="entry name" value="SET domain"/>
    <property type="match status" value="1"/>
</dbReference>
<feature type="repeat" description="TPR" evidence="4">
    <location>
        <begin position="237"/>
        <end position="270"/>
    </location>
</feature>
<name>A0A915B1D0_PARUN</name>
<evidence type="ECO:0000256" key="5">
    <source>
        <dbReference type="SAM" id="MobiDB-lite"/>
    </source>
</evidence>
<keyword evidence="1" id="KW-0489">Methyltransferase</keyword>
<dbReference type="GO" id="GO:0005634">
    <property type="term" value="C:nucleus"/>
    <property type="evidence" value="ECO:0007669"/>
    <property type="project" value="TreeGrafter"/>
</dbReference>
<evidence type="ECO:0000256" key="2">
    <source>
        <dbReference type="ARBA" id="ARBA00022679"/>
    </source>
</evidence>
<dbReference type="SMART" id="SM00028">
    <property type="entry name" value="TPR"/>
    <property type="match status" value="3"/>
</dbReference>
<feature type="region of interest" description="Disordered" evidence="5">
    <location>
        <begin position="1"/>
        <end position="60"/>
    </location>
</feature>
<dbReference type="InterPro" id="IPR046341">
    <property type="entry name" value="SET_dom_sf"/>
</dbReference>
<feature type="compositionally biased region" description="Basic and acidic residues" evidence="5">
    <location>
        <begin position="22"/>
        <end position="60"/>
    </location>
</feature>
<dbReference type="Pfam" id="PF00856">
    <property type="entry name" value="SET"/>
    <property type="match status" value="1"/>
</dbReference>
<reference evidence="8" key="1">
    <citation type="submission" date="2022-11" db="UniProtKB">
        <authorList>
            <consortium name="WormBaseParasite"/>
        </authorList>
    </citation>
    <scope>IDENTIFICATION</scope>
</reference>
<accession>A0A915B1D0</accession>
<evidence type="ECO:0000256" key="3">
    <source>
        <dbReference type="ARBA" id="ARBA00022691"/>
    </source>
</evidence>
<dbReference type="Gene3D" id="1.25.40.10">
    <property type="entry name" value="Tetratricopeptide repeat domain"/>
    <property type="match status" value="2"/>
</dbReference>
<dbReference type="InterPro" id="IPR019734">
    <property type="entry name" value="TPR_rpt"/>
</dbReference>
<dbReference type="Proteomes" id="UP000887569">
    <property type="component" value="Unplaced"/>
</dbReference>
<dbReference type="InterPro" id="IPR011990">
    <property type="entry name" value="TPR-like_helical_dom_sf"/>
</dbReference>
<dbReference type="Gene3D" id="1.10.220.160">
    <property type="match status" value="1"/>
</dbReference>
<proteinExistence type="predicted"/>
<protein>
    <submittedName>
        <fullName evidence="8">SET domain-containing protein</fullName>
    </submittedName>
</protein>
<dbReference type="AlphaFoldDB" id="A0A915B1D0"/>
<dbReference type="CDD" id="cd20071">
    <property type="entry name" value="SET_SMYD"/>
    <property type="match status" value="1"/>
</dbReference>
<evidence type="ECO:0000313" key="7">
    <source>
        <dbReference type="Proteomes" id="UP000887569"/>
    </source>
</evidence>
<evidence type="ECO:0000256" key="4">
    <source>
        <dbReference type="PROSITE-ProRule" id="PRU00339"/>
    </source>
</evidence>
<keyword evidence="4" id="KW-0802">TPR repeat</keyword>
<dbReference type="PROSITE" id="PS50280">
    <property type="entry name" value="SET"/>
    <property type="match status" value="1"/>
</dbReference>
<dbReference type="PANTHER" id="PTHR46165:SF2">
    <property type="entry name" value="SET AND MYND DOMAIN-CONTAINING PROTEIN 4"/>
    <property type="match status" value="1"/>
</dbReference>
<keyword evidence="3" id="KW-0949">S-adenosyl-L-methionine</keyword>
<keyword evidence="7" id="KW-1185">Reference proteome</keyword>
<keyword evidence="2" id="KW-0808">Transferase</keyword>
<evidence type="ECO:0000313" key="8">
    <source>
        <dbReference type="WBParaSite" id="PgR023_g068_t01"/>
    </source>
</evidence>
<sequence length="685" mass="79505">MERMQEKQSISECGSKPNNSTDRNDVNVEREAKYVDDAKGQEEGDRTKVDDKNGDHGYVDGKVEVTRGMSDDEDQEKDAGRIIDLFFEHERMELKKHFENIRVEGEQYFAQGRWEEAVREYTKALDCCLLINDDERSVLYDYRSVCYMNMLLWEKAIDDCTEFLQIGGPNRRIQKRRAECYVNLRRSYIEKFEDYKSKARNIPEEMYTKELHRIWNISKQEENYVVEMRNLKDDVISEELRKAGNQYYFRGELEMALRMYFEALDTAPQVDLTYFLSMKNISTVLMKLGFYKEALKHLRRLLKAAEEFPNDLLNKTLFRDRIRECEGASERKLYIPPKQELYKEPSSACTQLSSAVCFKYDENRERHLVAAENIPEGAVVIREVPVIMVALNSVTTCKYCIRLLPLSYLPCRDCDARFCDEECREKGALIHALDHRYGYGSGLKKAGMCEMVAKALYEFTDEEMKACLTKMPDRKDVSHRIDANSFASVMLLKVYPFDDDNDIVDQFIDNFCQVMDGKFTDMTMSKRREFVASVTKEVLKRIPLNANCVHRNPQEISLDSQIASFLVESSTVPFARETFCSRIIQLLARCPEDMRQTLVGMALLPVASTANHSCVPNICYSYSDTDGRCFVMRATKDIRAGQELLWSYGPLAGCHTYEQRKERCSILVCYTDTEYLCIFNTPIAL</sequence>
<dbReference type="PANTHER" id="PTHR46165">
    <property type="entry name" value="SET AND MYND DOMAIN-CONTAINING PROTEIN 4"/>
    <property type="match status" value="1"/>
</dbReference>
<dbReference type="GO" id="GO:0008168">
    <property type="term" value="F:methyltransferase activity"/>
    <property type="evidence" value="ECO:0007669"/>
    <property type="project" value="UniProtKB-KW"/>
</dbReference>
<dbReference type="GO" id="GO:0005737">
    <property type="term" value="C:cytoplasm"/>
    <property type="evidence" value="ECO:0007669"/>
    <property type="project" value="TreeGrafter"/>
</dbReference>
<dbReference type="Gene3D" id="6.10.140.2220">
    <property type="match status" value="1"/>
</dbReference>